<dbReference type="Gene3D" id="3.10.350.10">
    <property type="entry name" value="LysM domain"/>
    <property type="match status" value="2"/>
</dbReference>
<dbReference type="Gene3D" id="1.10.530.10">
    <property type="match status" value="1"/>
</dbReference>
<evidence type="ECO:0000256" key="1">
    <source>
        <dbReference type="SAM" id="MobiDB-lite"/>
    </source>
</evidence>
<dbReference type="InterPro" id="IPR036779">
    <property type="entry name" value="LysM_dom_sf"/>
</dbReference>
<dbReference type="AlphaFoldDB" id="A0A9P3L0X3"/>
<gene>
    <name evidence="3" type="ORF">CKM354_001223100</name>
</gene>
<keyword evidence="4" id="KW-1185">Reference proteome</keyword>
<dbReference type="RefSeq" id="XP_044663683.1">
    <property type="nucleotide sequence ID" value="XM_044807748.1"/>
</dbReference>
<dbReference type="Proteomes" id="UP000825890">
    <property type="component" value="Unassembled WGS sequence"/>
</dbReference>
<dbReference type="EMBL" id="BOLY01000009">
    <property type="protein sequence ID" value="GIZ49196.1"/>
    <property type="molecule type" value="Genomic_DNA"/>
</dbReference>
<comment type="caution">
    <text evidence="3">The sequence shown here is derived from an EMBL/GenBank/DDBJ whole genome shotgun (WGS) entry which is preliminary data.</text>
</comment>
<proteinExistence type="predicted"/>
<dbReference type="SMART" id="SM00257">
    <property type="entry name" value="LysM"/>
    <property type="match status" value="2"/>
</dbReference>
<dbReference type="InterPro" id="IPR018392">
    <property type="entry name" value="LysM"/>
</dbReference>
<evidence type="ECO:0000313" key="3">
    <source>
        <dbReference type="EMBL" id="GIZ49196.1"/>
    </source>
</evidence>
<reference evidence="3 4" key="1">
    <citation type="submission" date="2021-01" db="EMBL/GenBank/DDBJ databases">
        <title>Cercospora kikuchii MAFF 305040 whole genome shotgun sequence.</title>
        <authorList>
            <person name="Kashiwa T."/>
            <person name="Suzuki T."/>
        </authorList>
    </citation>
    <scope>NUCLEOTIDE SEQUENCE [LARGE SCALE GENOMIC DNA]</scope>
    <source>
        <strain evidence="3 4">MAFF 305040</strain>
    </source>
</reference>
<evidence type="ECO:0000259" key="2">
    <source>
        <dbReference type="PROSITE" id="PS51782"/>
    </source>
</evidence>
<dbReference type="CDD" id="cd00118">
    <property type="entry name" value="LysM"/>
    <property type="match status" value="2"/>
</dbReference>
<evidence type="ECO:0000313" key="4">
    <source>
        <dbReference type="Proteomes" id="UP000825890"/>
    </source>
</evidence>
<protein>
    <recommendedName>
        <fullName evidence="2">LysM domain-containing protein</fullName>
    </recommendedName>
</protein>
<dbReference type="PANTHER" id="PTHR33734">
    <property type="entry name" value="LYSM DOMAIN-CONTAINING GPI-ANCHORED PROTEIN 2"/>
    <property type="match status" value="1"/>
</dbReference>
<dbReference type="Pfam" id="PF01476">
    <property type="entry name" value="LysM"/>
    <property type="match status" value="2"/>
</dbReference>
<feature type="compositionally biased region" description="Pro residues" evidence="1">
    <location>
        <begin position="103"/>
        <end position="114"/>
    </location>
</feature>
<organism evidence="3 4">
    <name type="scientific">Cercospora kikuchii</name>
    <dbReference type="NCBI Taxonomy" id="84275"/>
    <lineage>
        <taxon>Eukaryota</taxon>
        <taxon>Fungi</taxon>
        <taxon>Dikarya</taxon>
        <taxon>Ascomycota</taxon>
        <taxon>Pezizomycotina</taxon>
        <taxon>Dothideomycetes</taxon>
        <taxon>Dothideomycetidae</taxon>
        <taxon>Mycosphaerellales</taxon>
        <taxon>Mycosphaerellaceae</taxon>
        <taxon>Cercospora</taxon>
    </lineage>
</organism>
<dbReference type="InterPro" id="IPR023346">
    <property type="entry name" value="Lysozyme-like_dom_sf"/>
</dbReference>
<dbReference type="OrthoDB" id="1193027at2759"/>
<feature type="region of interest" description="Disordered" evidence="1">
    <location>
        <begin position="96"/>
        <end position="122"/>
    </location>
</feature>
<accession>A0A9P3L0X3</accession>
<name>A0A9P3L0X3_9PEZI</name>
<feature type="domain" description="LysM" evidence="2">
    <location>
        <begin position="1"/>
        <end position="45"/>
    </location>
</feature>
<dbReference type="PROSITE" id="PS51782">
    <property type="entry name" value="LYSM"/>
    <property type="match status" value="2"/>
</dbReference>
<feature type="domain" description="LysM" evidence="2">
    <location>
        <begin position="51"/>
        <end position="95"/>
    </location>
</feature>
<dbReference type="PANTHER" id="PTHR33734:SF22">
    <property type="entry name" value="MEMBRANE-BOUND LYTIC MUREIN TRANSGLYCOSYLASE D"/>
    <property type="match status" value="1"/>
</dbReference>
<dbReference type="SUPFAM" id="SSF54106">
    <property type="entry name" value="LysM domain"/>
    <property type="match status" value="2"/>
</dbReference>
<dbReference type="SUPFAM" id="SSF53955">
    <property type="entry name" value="Lysozyme-like"/>
    <property type="match status" value="1"/>
</dbReference>
<sequence>MSYTVQSGDTFWSISQKLGLSVDALQAANPGVAAGNLQVGQVLNLPGSGTTKYTIVSGDTLWTISQKNGVSLEALQAANPGINPNTLQVGQVINIPRGGSAPAPAPAPAPPPPTNDNIPGARSFVPYSGPASNYPNPNQWANWDTLWNQNLRLMRLHDTEAEIALIRSSILTVSQESGVDRRVILCIIMQETGGNVRAPTTNNGVRNPGLMQSHNGVTFNPADPAGSILQMIRDGTSGTAFGDGLKQCYAKQGNWYAAFRQYNSGSVDPGNLNNGLGATADYVTKTANRLMGAIWVNM</sequence>
<dbReference type="GeneID" id="68297806"/>